<dbReference type="EMBL" id="CP136521">
    <property type="protein sequence ID" value="WOD44623.1"/>
    <property type="molecule type" value="Genomic_DNA"/>
</dbReference>
<proteinExistence type="predicted"/>
<reference evidence="3" key="1">
    <citation type="submission" date="2024-06" db="EMBL/GenBank/DDBJ databases">
        <title>Hwangdonia haimaensis gen. nov., sp. nov., a member of the family Flavobacteriaceae isolated from the haima cold seep.</title>
        <authorList>
            <person name="Li J."/>
        </authorList>
    </citation>
    <scope>NUCLEOTIDE SEQUENCE [LARGE SCALE GENOMIC DNA]</scope>
    <source>
        <strain evidence="3">SCSIO 19198</strain>
    </source>
</reference>
<protein>
    <submittedName>
        <fullName evidence="2">Uncharacterized protein</fullName>
    </submittedName>
</protein>
<accession>A0AA97HS95</accession>
<keyword evidence="3" id="KW-1185">Reference proteome</keyword>
<name>A0AA97HS95_9FLAO</name>
<dbReference type="KEGG" id="hws:RNZ46_05035"/>
<organism evidence="2 3">
    <name type="scientific">Hwangdonia lutea</name>
    <dbReference type="NCBI Taxonomy" id="3075823"/>
    <lineage>
        <taxon>Bacteria</taxon>
        <taxon>Pseudomonadati</taxon>
        <taxon>Bacteroidota</taxon>
        <taxon>Flavobacteriia</taxon>
        <taxon>Flavobacteriales</taxon>
        <taxon>Flavobacteriaceae</taxon>
        <taxon>Hwangdonia</taxon>
    </lineage>
</organism>
<evidence type="ECO:0000313" key="2">
    <source>
        <dbReference type="EMBL" id="WOD44623.1"/>
    </source>
</evidence>
<dbReference type="AlphaFoldDB" id="A0AA97HS95"/>
<feature type="chain" id="PRO_5041739532" evidence="1">
    <location>
        <begin position="20"/>
        <end position="233"/>
    </location>
</feature>
<sequence>MKKLLLLMVSIFVFNFAPSQSNPKIENYQFGSLDVEVMIMPFGMEKPVKIGTMSKTGAIDFEVPKALPELSKETKAVFISDLAYTLFDVCDNSSEINSNITIITSFDTGALSLWTTDKRYVGVVFAVSDEKMVPWIEDPAYVEPILGSYFELIYVAKPFQYNGECTQTQMLEKGDAKINFNYNLDLKAGYNFIEYKIESIYKTDPNVMASFPDKVSVSNVEGIPNCKWIGKYF</sequence>
<dbReference type="RefSeq" id="WP_316984287.1">
    <property type="nucleotide sequence ID" value="NZ_CP136521.1"/>
</dbReference>
<gene>
    <name evidence="2" type="ORF">RNZ46_05035</name>
</gene>
<evidence type="ECO:0000313" key="3">
    <source>
        <dbReference type="Proteomes" id="UP001302486"/>
    </source>
</evidence>
<evidence type="ECO:0000256" key="1">
    <source>
        <dbReference type="SAM" id="SignalP"/>
    </source>
</evidence>
<keyword evidence="1" id="KW-0732">Signal</keyword>
<feature type="signal peptide" evidence="1">
    <location>
        <begin position="1"/>
        <end position="19"/>
    </location>
</feature>
<dbReference type="Proteomes" id="UP001302486">
    <property type="component" value="Chromosome"/>
</dbReference>